<evidence type="ECO:0000256" key="2">
    <source>
        <dbReference type="ARBA" id="ARBA00022618"/>
    </source>
</evidence>
<organism evidence="8 9">
    <name type="scientific">Gossypium stocksii</name>
    <dbReference type="NCBI Taxonomy" id="47602"/>
    <lineage>
        <taxon>Eukaryota</taxon>
        <taxon>Viridiplantae</taxon>
        <taxon>Streptophyta</taxon>
        <taxon>Embryophyta</taxon>
        <taxon>Tracheophyta</taxon>
        <taxon>Spermatophyta</taxon>
        <taxon>Magnoliopsida</taxon>
        <taxon>eudicotyledons</taxon>
        <taxon>Gunneridae</taxon>
        <taxon>Pentapetalae</taxon>
        <taxon>rosids</taxon>
        <taxon>malvids</taxon>
        <taxon>Malvales</taxon>
        <taxon>Malvaceae</taxon>
        <taxon>Malvoideae</taxon>
        <taxon>Gossypium</taxon>
    </lineage>
</organism>
<dbReference type="OrthoDB" id="5590282at2759"/>
<dbReference type="InterPro" id="IPR006671">
    <property type="entry name" value="Cyclin_N"/>
</dbReference>
<dbReference type="PROSITE" id="PS00292">
    <property type="entry name" value="CYCLINS"/>
    <property type="match status" value="1"/>
</dbReference>
<gene>
    <name evidence="8" type="ORF">J1N35_005919</name>
</gene>
<keyword evidence="3 5" id="KW-0195">Cyclin</keyword>
<evidence type="ECO:0000256" key="1">
    <source>
        <dbReference type="ARBA" id="ARBA00006955"/>
    </source>
</evidence>
<dbReference type="CDD" id="cd20511">
    <property type="entry name" value="CYCLIN_AtCycB-like_rpt2"/>
    <property type="match status" value="1"/>
</dbReference>
<name>A0A9D3WDU6_9ROSI</name>
<dbReference type="SUPFAM" id="SSF47954">
    <property type="entry name" value="Cyclin-like"/>
    <property type="match status" value="2"/>
</dbReference>
<feature type="domain" description="Cyclin C-terminal" evidence="7">
    <location>
        <begin position="306"/>
        <end position="423"/>
    </location>
</feature>
<dbReference type="Gene3D" id="1.10.472.10">
    <property type="entry name" value="Cyclin-like"/>
    <property type="match status" value="2"/>
</dbReference>
<dbReference type="InterPro" id="IPR004367">
    <property type="entry name" value="Cyclin_C-dom"/>
</dbReference>
<comment type="caution">
    <text evidence="8">The sequence shown here is derived from an EMBL/GenBank/DDBJ whole genome shotgun (WGS) entry which is preliminary data.</text>
</comment>
<proteinExistence type="inferred from homology"/>
<dbReference type="InterPro" id="IPR013763">
    <property type="entry name" value="Cyclin-like_dom"/>
</dbReference>
<dbReference type="GO" id="GO:0044772">
    <property type="term" value="P:mitotic cell cycle phase transition"/>
    <property type="evidence" value="ECO:0007669"/>
    <property type="project" value="InterPro"/>
</dbReference>
<keyword evidence="4" id="KW-0131">Cell cycle</keyword>
<dbReference type="Pfam" id="PF02984">
    <property type="entry name" value="Cyclin_C"/>
    <property type="match status" value="1"/>
</dbReference>
<reference evidence="8 9" key="1">
    <citation type="journal article" date="2021" name="Plant Biotechnol. J.">
        <title>Multi-omics assisted identification of the key and species-specific regulatory components of drought-tolerant mechanisms in Gossypium stocksii.</title>
        <authorList>
            <person name="Yu D."/>
            <person name="Ke L."/>
            <person name="Zhang D."/>
            <person name="Wu Y."/>
            <person name="Sun Y."/>
            <person name="Mei J."/>
            <person name="Sun J."/>
            <person name="Sun Y."/>
        </authorList>
    </citation>
    <scope>NUCLEOTIDE SEQUENCE [LARGE SCALE GENOMIC DNA]</scope>
    <source>
        <strain evidence="9">cv. E1</strain>
        <tissue evidence="8">Leaf</tissue>
    </source>
</reference>
<dbReference type="Pfam" id="PF00134">
    <property type="entry name" value="Cyclin_N"/>
    <property type="match status" value="1"/>
</dbReference>
<dbReference type="InterPro" id="IPR048258">
    <property type="entry name" value="Cyclins_cyclin-box"/>
</dbReference>
<evidence type="ECO:0000259" key="7">
    <source>
        <dbReference type="SMART" id="SM01332"/>
    </source>
</evidence>
<dbReference type="Proteomes" id="UP000828251">
    <property type="component" value="Unassembled WGS sequence"/>
</dbReference>
<dbReference type="InterPro" id="IPR036915">
    <property type="entry name" value="Cyclin-like_sf"/>
</dbReference>
<feature type="domain" description="Cyclin-like" evidence="6">
    <location>
        <begin position="213"/>
        <end position="297"/>
    </location>
</feature>
<sequence length="429" mass="49442">MRRSKENNPGSIAAPNDGLRMGVAKMVKDMEQNQRRALSSINQNIIGASVHHSGVVNKRELPGKDEFCNKKSALEQRSDTRSLAVERVSNQHHFLEDTKNQSELTVKPGGLDNFEIVDVEQCGEGNDVTLPMFVKHTEAVLDETDEMDIEMEDMENSIIDIDCSDSKDPLAVVEYVDDIYVYYKKTEVSSCVSPNYMDRQFDINEKMRAILIDWLIEVHYKFDLMEETLFLTINLIDRFLERCTVIRKKLQLVGMTAMLLACKYEEISVPIVEDFVLISDKAYTRKDVLDMEKLMVNTLQFHMSVPTPYVFMRRFLKAAQSEKKLECLSFFLIELCMVEYEMLKFQPSLLAAAAIYTAQCSLFRFKNWTKTSEWHTKYTEDQLLECSKLMVTYHQKAGSGKLKGVHRKYSSYKFGYAAKTEPALFLLDP</sequence>
<evidence type="ECO:0000256" key="4">
    <source>
        <dbReference type="ARBA" id="ARBA00023306"/>
    </source>
</evidence>
<evidence type="ECO:0000256" key="3">
    <source>
        <dbReference type="ARBA" id="ARBA00023127"/>
    </source>
</evidence>
<comment type="similarity">
    <text evidence="1">Belongs to the cyclin family. Cyclin AB subfamily.</text>
</comment>
<evidence type="ECO:0000313" key="8">
    <source>
        <dbReference type="EMBL" id="KAH1122759.1"/>
    </source>
</evidence>
<evidence type="ECO:0000259" key="6">
    <source>
        <dbReference type="SMART" id="SM00385"/>
    </source>
</evidence>
<dbReference type="GO" id="GO:0051301">
    <property type="term" value="P:cell division"/>
    <property type="evidence" value="ECO:0007669"/>
    <property type="project" value="UniProtKB-KW"/>
</dbReference>
<dbReference type="SMART" id="SM01332">
    <property type="entry name" value="Cyclin_C"/>
    <property type="match status" value="1"/>
</dbReference>
<keyword evidence="9" id="KW-1185">Reference proteome</keyword>
<dbReference type="PIRSF" id="PIRSF001771">
    <property type="entry name" value="Cyclin_A_B_D_E"/>
    <property type="match status" value="1"/>
</dbReference>
<dbReference type="EMBL" id="JAIQCV010000002">
    <property type="protein sequence ID" value="KAH1122759.1"/>
    <property type="molecule type" value="Genomic_DNA"/>
</dbReference>
<dbReference type="GO" id="GO:0016538">
    <property type="term" value="F:cyclin-dependent protein serine/threonine kinase regulator activity"/>
    <property type="evidence" value="ECO:0007669"/>
    <property type="project" value="InterPro"/>
</dbReference>
<accession>A0A9D3WDU6</accession>
<keyword evidence="2" id="KW-0132">Cell division</keyword>
<dbReference type="GO" id="GO:0010332">
    <property type="term" value="P:response to gamma radiation"/>
    <property type="evidence" value="ECO:0007669"/>
    <property type="project" value="UniProtKB-ARBA"/>
</dbReference>
<evidence type="ECO:0000313" key="9">
    <source>
        <dbReference type="Proteomes" id="UP000828251"/>
    </source>
</evidence>
<protein>
    <recommendedName>
        <fullName evidence="10">Cyclin N-terminal domain-containing protein</fullName>
    </recommendedName>
</protein>
<feature type="domain" description="Cyclin-like" evidence="6">
    <location>
        <begin position="310"/>
        <end position="392"/>
    </location>
</feature>
<dbReference type="CDD" id="cd20567">
    <property type="entry name" value="CYCLIN_AtCycB-like_rpt1"/>
    <property type="match status" value="1"/>
</dbReference>
<dbReference type="InterPro" id="IPR046965">
    <property type="entry name" value="Cyclin_A/B-like"/>
</dbReference>
<dbReference type="InterPro" id="IPR039361">
    <property type="entry name" value="Cyclin"/>
</dbReference>
<dbReference type="PANTHER" id="PTHR10177">
    <property type="entry name" value="CYCLINS"/>
    <property type="match status" value="1"/>
</dbReference>
<evidence type="ECO:0008006" key="10">
    <source>
        <dbReference type="Google" id="ProtNLM"/>
    </source>
</evidence>
<dbReference type="AlphaFoldDB" id="A0A9D3WDU6"/>
<dbReference type="SMART" id="SM00385">
    <property type="entry name" value="CYCLIN"/>
    <property type="match status" value="2"/>
</dbReference>
<evidence type="ECO:0000256" key="5">
    <source>
        <dbReference type="RuleBase" id="RU000383"/>
    </source>
</evidence>
<dbReference type="FunFam" id="1.10.472.10:FF:000032">
    <property type="entry name" value="G2/mitotic-specific cyclin-1"/>
    <property type="match status" value="1"/>
</dbReference>